<dbReference type="InterPro" id="IPR052895">
    <property type="entry name" value="HetReg/Transcr_Mod"/>
</dbReference>
<protein>
    <recommendedName>
        <fullName evidence="3">Heterokaryon incompatibility protein</fullName>
    </recommendedName>
</protein>
<dbReference type="OrthoDB" id="3553147at2759"/>
<dbReference type="PANTHER" id="PTHR24148:SF64">
    <property type="entry name" value="HETEROKARYON INCOMPATIBILITY DOMAIN-CONTAINING PROTEIN"/>
    <property type="match status" value="1"/>
</dbReference>
<reference evidence="1" key="1">
    <citation type="journal article" date="2020" name="Stud. Mycol.">
        <title>101 Dothideomycetes genomes: a test case for predicting lifestyles and emergence of pathogens.</title>
        <authorList>
            <person name="Haridas S."/>
            <person name="Albert R."/>
            <person name="Binder M."/>
            <person name="Bloem J."/>
            <person name="Labutti K."/>
            <person name="Salamov A."/>
            <person name="Andreopoulos B."/>
            <person name="Baker S."/>
            <person name="Barry K."/>
            <person name="Bills G."/>
            <person name="Bluhm B."/>
            <person name="Cannon C."/>
            <person name="Castanera R."/>
            <person name="Culley D."/>
            <person name="Daum C."/>
            <person name="Ezra D."/>
            <person name="Gonzalez J."/>
            <person name="Henrissat B."/>
            <person name="Kuo A."/>
            <person name="Liang C."/>
            <person name="Lipzen A."/>
            <person name="Lutzoni F."/>
            <person name="Magnuson J."/>
            <person name="Mondo S."/>
            <person name="Nolan M."/>
            <person name="Ohm R."/>
            <person name="Pangilinan J."/>
            <person name="Park H.-J."/>
            <person name="Ramirez L."/>
            <person name="Alfaro M."/>
            <person name="Sun H."/>
            <person name="Tritt A."/>
            <person name="Yoshinaga Y."/>
            <person name="Zwiers L.-H."/>
            <person name="Turgeon B."/>
            <person name="Goodwin S."/>
            <person name="Spatafora J."/>
            <person name="Crous P."/>
            <person name="Grigoriev I."/>
        </authorList>
    </citation>
    <scope>NUCLEOTIDE SEQUENCE</scope>
    <source>
        <strain evidence="1">CBS 122681</strain>
    </source>
</reference>
<name>A0A6A6SZK0_9PLEO</name>
<evidence type="ECO:0008006" key="3">
    <source>
        <dbReference type="Google" id="ProtNLM"/>
    </source>
</evidence>
<accession>A0A6A6SZK0</accession>
<keyword evidence="2" id="KW-1185">Reference proteome</keyword>
<dbReference type="Proteomes" id="UP000799324">
    <property type="component" value="Unassembled WGS sequence"/>
</dbReference>
<organism evidence="1 2">
    <name type="scientific">Lophiostoma macrostomum CBS 122681</name>
    <dbReference type="NCBI Taxonomy" id="1314788"/>
    <lineage>
        <taxon>Eukaryota</taxon>
        <taxon>Fungi</taxon>
        <taxon>Dikarya</taxon>
        <taxon>Ascomycota</taxon>
        <taxon>Pezizomycotina</taxon>
        <taxon>Dothideomycetes</taxon>
        <taxon>Pleosporomycetidae</taxon>
        <taxon>Pleosporales</taxon>
        <taxon>Lophiostomataceae</taxon>
        <taxon>Lophiostoma</taxon>
    </lineage>
</organism>
<proteinExistence type="predicted"/>
<dbReference type="AlphaFoldDB" id="A0A6A6SZK0"/>
<evidence type="ECO:0000313" key="2">
    <source>
        <dbReference type="Proteomes" id="UP000799324"/>
    </source>
</evidence>
<sequence>MAATDDRDHIYAFLGSRYAQDESGKPFVEVEYAKSTKEVHVDTARTLLKHPDNGPWTLTPVYHQSPADLLDGSRPSWVPSWNGGKRETRVIGNLNFRYEAGGSQDSFAVRILKENILEIKGFLFDKIVWMSPVLSGSDFGLRPELWNKSIHTKGELFLDSSWSAASHDRTLDEDEFTFNLVQGYPLDSNWNNLEQHRASFDAYRRIARSLLGRTSAHSSAFNPPVDVIHLAVTMAEHTTGKRLFLTENGRIGLAPGGALEIGDKCFIFLGVSVPLILKQSKKGRYKLVSECYIHDIMNGRLVEQMEAGKYTTERVLLE</sequence>
<gene>
    <name evidence="1" type="ORF">K491DRAFT_719585</name>
</gene>
<dbReference type="PANTHER" id="PTHR24148">
    <property type="entry name" value="ANKYRIN REPEAT DOMAIN-CONTAINING PROTEIN 39 HOMOLOG-RELATED"/>
    <property type="match status" value="1"/>
</dbReference>
<evidence type="ECO:0000313" key="1">
    <source>
        <dbReference type="EMBL" id="KAF2651694.1"/>
    </source>
</evidence>
<dbReference type="Pfam" id="PF26639">
    <property type="entry name" value="Het-6_barrel"/>
    <property type="match status" value="1"/>
</dbReference>
<dbReference type="EMBL" id="MU004419">
    <property type="protein sequence ID" value="KAF2651694.1"/>
    <property type="molecule type" value="Genomic_DNA"/>
</dbReference>